<dbReference type="AlphaFoldDB" id="A0A1Z5KLA1"/>
<feature type="compositionally biased region" description="Polar residues" evidence="2">
    <location>
        <begin position="639"/>
        <end position="658"/>
    </location>
</feature>
<dbReference type="EMBL" id="BDSP01000251">
    <property type="protein sequence ID" value="GAX26718.1"/>
    <property type="molecule type" value="Genomic_DNA"/>
</dbReference>
<dbReference type="InParanoid" id="A0A1Z5KLA1"/>
<feature type="compositionally biased region" description="Low complexity" evidence="2">
    <location>
        <begin position="85"/>
        <end position="95"/>
    </location>
</feature>
<feature type="compositionally biased region" description="Polar residues" evidence="2">
    <location>
        <begin position="19"/>
        <end position="34"/>
    </location>
</feature>
<sequence>MNPSGLRLEEKKSADDIRSQISYKSTQSSRSSVLQRARAYNRRIDEQKQNEETRRAMSLERRSDDGSAAVDNSPPRSKSAGRTTQQQQVQSASSALTKHQSRAKALESVRRDSRLRSINHDLSTKQSVEVQPMQAHPSIPAGSGNRMTQENRFGSPDADKITAARQQRSQSNPRQSLSSSAEKPAYSPQAAGKEIIQEVQGNVQENPIITPELLVEALSGHEDGLLAIAEKLMEHYDSGYDAMGEAIIDAFADVQKLFQHVVEAAHMEGAAFEASRRENEIAEKKRDSIGGEEGIGSPNDAPTTPSTPQGGPSRHDEFIDQDVQDILQEAIKKGNVLRDANRHTECFQLFESSCQAASSLLPVDSDHRGRLQLSLARAESMSHDRACAILRYAMDDVLRSSIRAAKTPLFDVSKRADVVLSRPVVHPSITASRQPLGVVQSSDEALASLMEEMKEILSAPVYNDTPLQAVAGRFWAALHDAQKMQQKNEERLEHNLGKLKGEFLLARAEWEEKLNQSTEMAESWKERYEKLKELRRADGYMDQARSFASRMSENVSHEDQTHEVPSLFGTVKNFSTPAKAASVASFSSGLAQQAKTLVSQMNSFNCSSMNERPEPTVASEIVEDEAIGNEGTALEISRSKSSQQRSAYSRSPQRSADI</sequence>
<keyword evidence="1" id="KW-0175">Coiled coil</keyword>
<dbReference type="OrthoDB" id="44326at2759"/>
<feature type="compositionally biased region" description="Polar residues" evidence="2">
    <location>
        <begin position="74"/>
        <end position="84"/>
    </location>
</feature>
<evidence type="ECO:0000313" key="3">
    <source>
        <dbReference type="EMBL" id="GAX26718.1"/>
    </source>
</evidence>
<feature type="region of interest" description="Disordered" evidence="2">
    <location>
        <begin position="274"/>
        <end position="316"/>
    </location>
</feature>
<feature type="compositionally biased region" description="Basic and acidic residues" evidence="2">
    <location>
        <begin position="42"/>
        <end position="65"/>
    </location>
</feature>
<evidence type="ECO:0000313" key="4">
    <source>
        <dbReference type="Proteomes" id="UP000198406"/>
    </source>
</evidence>
<accession>A0A1Z5KLA1</accession>
<evidence type="ECO:0000256" key="2">
    <source>
        <dbReference type="SAM" id="MobiDB-lite"/>
    </source>
</evidence>
<reference evidence="3 4" key="1">
    <citation type="journal article" date="2015" name="Plant Cell">
        <title>Oil accumulation by the oleaginous diatom Fistulifera solaris as revealed by the genome and transcriptome.</title>
        <authorList>
            <person name="Tanaka T."/>
            <person name="Maeda Y."/>
            <person name="Veluchamy A."/>
            <person name="Tanaka M."/>
            <person name="Abida H."/>
            <person name="Marechal E."/>
            <person name="Bowler C."/>
            <person name="Muto M."/>
            <person name="Sunaga Y."/>
            <person name="Tanaka M."/>
            <person name="Yoshino T."/>
            <person name="Taniguchi T."/>
            <person name="Fukuda Y."/>
            <person name="Nemoto M."/>
            <person name="Matsumoto M."/>
            <person name="Wong P.S."/>
            <person name="Aburatani S."/>
            <person name="Fujibuchi W."/>
        </authorList>
    </citation>
    <scope>NUCLEOTIDE SEQUENCE [LARGE SCALE GENOMIC DNA]</scope>
    <source>
        <strain evidence="3 4">JPCC DA0580</strain>
    </source>
</reference>
<proteinExistence type="predicted"/>
<feature type="compositionally biased region" description="Low complexity" evidence="2">
    <location>
        <begin position="163"/>
        <end position="181"/>
    </location>
</feature>
<feature type="region of interest" description="Disordered" evidence="2">
    <location>
        <begin position="1"/>
        <end position="188"/>
    </location>
</feature>
<protein>
    <submittedName>
        <fullName evidence="3">Uncharacterized protein</fullName>
    </submittedName>
</protein>
<gene>
    <name evidence="3" type="ORF">FisN_2Hh335</name>
</gene>
<keyword evidence="4" id="KW-1185">Reference proteome</keyword>
<evidence type="ECO:0000256" key="1">
    <source>
        <dbReference type="SAM" id="Coils"/>
    </source>
</evidence>
<feature type="compositionally biased region" description="Low complexity" evidence="2">
    <location>
        <begin position="302"/>
        <end position="312"/>
    </location>
</feature>
<organism evidence="3 4">
    <name type="scientific">Fistulifera solaris</name>
    <name type="common">Oleaginous diatom</name>
    <dbReference type="NCBI Taxonomy" id="1519565"/>
    <lineage>
        <taxon>Eukaryota</taxon>
        <taxon>Sar</taxon>
        <taxon>Stramenopiles</taxon>
        <taxon>Ochrophyta</taxon>
        <taxon>Bacillariophyta</taxon>
        <taxon>Bacillariophyceae</taxon>
        <taxon>Bacillariophycidae</taxon>
        <taxon>Naviculales</taxon>
        <taxon>Naviculaceae</taxon>
        <taxon>Fistulifera</taxon>
    </lineage>
</organism>
<feature type="compositionally biased region" description="Basic and acidic residues" evidence="2">
    <location>
        <begin position="7"/>
        <end position="18"/>
    </location>
</feature>
<feature type="region of interest" description="Disordered" evidence="2">
    <location>
        <begin position="608"/>
        <end position="658"/>
    </location>
</feature>
<dbReference type="Proteomes" id="UP000198406">
    <property type="component" value="Unassembled WGS sequence"/>
</dbReference>
<name>A0A1Z5KLA1_FISSO</name>
<comment type="caution">
    <text evidence="3">The sequence shown here is derived from an EMBL/GenBank/DDBJ whole genome shotgun (WGS) entry which is preliminary data.</text>
</comment>
<feature type="compositionally biased region" description="Basic and acidic residues" evidence="2">
    <location>
        <begin position="274"/>
        <end position="289"/>
    </location>
</feature>
<feature type="compositionally biased region" description="Basic and acidic residues" evidence="2">
    <location>
        <begin position="104"/>
        <end position="123"/>
    </location>
</feature>
<feature type="coiled-coil region" evidence="1">
    <location>
        <begin position="507"/>
        <end position="534"/>
    </location>
</feature>